<keyword evidence="2" id="KW-1185">Reference proteome</keyword>
<dbReference type="Proteomes" id="UP000483802">
    <property type="component" value="Unassembled WGS sequence"/>
</dbReference>
<dbReference type="RefSeq" id="WP_157167074.1">
    <property type="nucleotide sequence ID" value="NZ_WPNZ01000012.1"/>
</dbReference>
<proteinExistence type="predicted"/>
<comment type="caution">
    <text evidence="1">The sequence shown here is derived from an EMBL/GenBank/DDBJ whole genome shotgun (WGS) entry which is preliminary data.</text>
</comment>
<evidence type="ECO:0000313" key="2">
    <source>
        <dbReference type="Proteomes" id="UP000483802"/>
    </source>
</evidence>
<dbReference type="AlphaFoldDB" id="A0A6L6X1D1"/>
<name>A0A6L6X1D1_9ACTN</name>
<sequence length="97" mass="10824">MNLAAQTETALLVKQLSNQVEYLTEKVDAIGRSTSRRERIIVAAEEFGNVFDDSLLAQAISDDLSDHHLDSLMHLLAATGHRRAADTWESFNRPDTN</sequence>
<organism evidence="1 2">
    <name type="scientific">Streptomyces typhae</name>
    <dbReference type="NCBI Taxonomy" id="2681492"/>
    <lineage>
        <taxon>Bacteria</taxon>
        <taxon>Bacillati</taxon>
        <taxon>Actinomycetota</taxon>
        <taxon>Actinomycetes</taxon>
        <taxon>Kitasatosporales</taxon>
        <taxon>Streptomycetaceae</taxon>
        <taxon>Streptomyces</taxon>
    </lineage>
</organism>
<protein>
    <submittedName>
        <fullName evidence="1">Uncharacterized protein</fullName>
    </submittedName>
</protein>
<accession>A0A6L6X1D1</accession>
<dbReference type="EMBL" id="WPNZ01000012">
    <property type="protein sequence ID" value="MVO87449.1"/>
    <property type="molecule type" value="Genomic_DNA"/>
</dbReference>
<reference evidence="1 2" key="1">
    <citation type="submission" date="2019-11" db="EMBL/GenBank/DDBJ databases">
        <title>Streptomyces typhae sp. nov., a novel endophytic actinomycete isolated from the root of cattail pollen (Typha angustifolia L.).</title>
        <authorList>
            <person name="Peng C."/>
        </authorList>
    </citation>
    <scope>NUCLEOTIDE SEQUENCE [LARGE SCALE GENOMIC DNA]</scope>
    <source>
        <strain evidence="2">p1417</strain>
    </source>
</reference>
<gene>
    <name evidence="1" type="ORF">GPA10_22460</name>
</gene>
<evidence type="ECO:0000313" key="1">
    <source>
        <dbReference type="EMBL" id="MVO87449.1"/>
    </source>
</evidence>